<dbReference type="PROSITE" id="PS00061">
    <property type="entry name" value="ADH_SHORT"/>
    <property type="match status" value="1"/>
</dbReference>
<dbReference type="InterPro" id="IPR020904">
    <property type="entry name" value="Sc_DH/Rdtase_CS"/>
</dbReference>
<dbReference type="InterPro" id="IPR002347">
    <property type="entry name" value="SDR_fam"/>
</dbReference>
<dbReference type="CDD" id="cd05324">
    <property type="entry name" value="carb_red_PTCR-like_SDR_c"/>
    <property type="match status" value="1"/>
</dbReference>
<dbReference type="PANTHER" id="PTHR43490">
    <property type="entry name" value="(+)-NEOMENTHOL DEHYDROGENASE"/>
    <property type="match status" value="1"/>
</dbReference>
<accession>A0A370NR82</accession>
<organism evidence="5 6">
    <name type="scientific">Cupriavidus lacunae</name>
    <dbReference type="NCBI Taxonomy" id="2666307"/>
    <lineage>
        <taxon>Bacteria</taxon>
        <taxon>Pseudomonadati</taxon>
        <taxon>Pseudomonadota</taxon>
        <taxon>Betaproteobacteria</taxon>
        <taxon>Burkholderiales</taxon>
        <taxon>Burkholderiaceae</taxon>
        <taxon>Cupriavidus</taxon>
    </lineage>
</organism>
<comment type="similarity">
    <text evidence="1 4">Belongs to the short-chain dehydrogenases/reductases (SDR) family.</text>
</comment>
<dbReference type="Gene3D" id="3.40.50.720">
    <property type="entry name" value="NAD(P)-binding Rossmann-like Domain"/>
    <property type="match status" value="1"/>
</dbReference>
<dbReference type="SUPFAM" id="SSF51735">
    <property type="entry name" value="NAD(P)-binding Rossmann-fold domains"/>
    <property type="match status" value="1"/>
</dbReference>
<dbReference type="RefSeq" id="WP_115213590.1">
    <property type="nucleotide sequence ID" value="NZ_QKWJ01000030.1"/>
</dbReference>
<dbReference type="GO" id="GO:0016616">
    <property type="term" value="F:oxidoreductase activity, acting on the CH-OH group of donors, NAD or NADP as acceptor"/>
    <property type="evidence" value="ECO:0007669"/>
    <property type="project" value="InterPro"/>
</dbReference>
<keyword evidence="2" id="KW-0521">NADP</keyword>
<sequence length="244" mass="25116">MQASADRIALVTGANKGIGFEIARQLGKSGASILLGARDTARGEAAAASLKSEGIDAHFVQIDLAEPSTIEAAAAAIGARYGRLDVLVNNAGIADQADGWPSKTSISAVRHIFDTNFFGALAVTQAMLPLLRKSTASRIVNVSSGLGSLTHNSDPTWEFAQVKLLGYNASKAALNMLTVQLAAELRDMGIKVNSADPGFTATDLNGHSGHQTVAQGAAAAIQLALLADDGPSGGFFSASQSEPW</sequence>
<keyword evidence="3" id="KW-0560">Oxidoreductase</keyword>
<name>A0A370NR82_9BURK</name>
<evidence type="ECO:0000256" key="1">
    <source>
        <dbReference type="ARBA" id="ARBA00006484"/>
    </source>
</evidence>
<gene>
    <name evidence="5" type="ORF">DN412_22390</name>
</gene>
<evidence type="ECO:0000313" key="5">
    <source>
        <dbReference type="EMBL" id="RDK08119.1"/>
    </source>
</evidence>
<protein>
    <submittedName>
        <fullName evidence="5">Short-chain dehydrogenase</fullName>
    </submittedName>
</protein>
<dbReference type="InterPro" id="IPR036291">
    <property type="entry name" value="NAD(P)-bd_dom_sf"/>
</dbReference>
<evidence type="ECO:0000256" key="3">
    <source>
        <dbReference type="ARBA" id="ARBA00023002"/>
    </source>
</evidence>
<evidence type="ECO:0000313" key="6">
    <source>
        <dbReference type="Proteomes" id="UP000255165"/>
    </source>
</evidence>
<dbReference type="PRINTS" id="PR00080">
    <property type="entry name" value="SDRFAMILY"/>
</dbReference>
<dbReference type="InterPro" id="IPR045313">
    <property type="entry name" value="CBR1-like"/>
</dbReference>
<dbReference type="Proteomes" id="UP000255165">
    <property type="component" value="Unassembled WGS sequence"/>
</dbReference>
<dbReference type="AlphaFoldDB" id="A0A370NR82"/>
<dbReference type="Pfam" id="PF00106">
    <property type="entry name" value="adh_short"/>
    <property type="match status" value="1"/>
</dbReference>
<comment type="caution">
    <text evidence="5">The sequence shown here is derived from an EMBL/GenBank/DDBJ whole genome shotgun (WGS) entry which is preliminary data.</text>
</comment>
<evidence type="ECO:0000256" key="2">
    <source>
        <dbReference type="ARBA" id="ARBA00022857"/>
    </source>
</evidence>
<proteinExistence type="inferred from homology"/>
<dbReference type="EMBL" id="QKWJ01000030">
    <property type="protein sequence ID" value="RDK08119.1"/>
    <property type="molecule type" value="Genomic_DNA"/>
</dbReference>
<reference evidence="6" key="1">
    <citation type="submission" date="2018-06" db="EMBL/GenBank/DDBJ databases">
        <authorList>
            <person name="Feng T."/>
            <person name="Jeon C.O."/>
        </authorList>
    </citation>
    <scope>NUCLEOTIDE SEQUENCE [LARGE SCALE GENOMIC DNA]</scope>
    <source>
        <strain evidence="6">S23</strain>
    </source>
</reference>
<dbReference type="PRINTS" id="PR00081">
    <property type="entry name" value="GDHRDH"/>
</dbReference>
<keyword evidence="6" id="KW-1185">Reference proteome</keyword>
<evidence type="ECO:0000256" key="4">
    <source>
        <dbReference type="RuleBase" id="RU000363"/>
    </source>
</evidence>
<dbReference type="PANTHER" id="PTHR43490:SF99">
    <property type="entry name" value="SHORT-CHAIN DEHYDROGENASE_REDUCTASE"/>
    <property type="match status" value="1"/>
</dbReference>